<organism evidence="1 2">
    <name type="scientific">Boletus edulis BED1</name>
    <dbReference type="NCBI Taxonomy" id="1328754"/>
    <lineage>
        <taxon>Eukaryota</taxon>
        <taxon>Fungi</taxon>
        <taxon>Dikarya</taxon>
        <taxon>Basidiomycota</taxon>
        <taxon>Agaricomycotina</taxon>
        <taxon>Agaricomycetes</taxon>
        <taxon>Agaricomycetidae</taxon>
        <taxon>Boletales</taxon>
        <taxon>Boletineae</taxon>
        <taxon>Boletaceae</taxon>
        <taxon>Boletoideae</taxon>
        <taxon>Boletus</taxon>
    </lineage>
</organism>
<gene>
    <name evidence="1" type="ORF">L210DRAFT_3653652</name>
</gene>
<evidence type="ECO:0000313" key="1">
    <source>
        <dbReference type="EMBL" id="KAF8423945.1"/>
    </source>
</evidence>
<protein>
    <submittedName>
        <fullName evidence="1">Uncharacterized protein</fullName>
    </submittedName>
</protein>
<reference evidence="1" key="2">
    <citation type="journal article" date="2020" name="Nat. Commun.">
        <title>Large-scale genome sequencing of mycorrhizal fungi provides insights into the early evolution of symbiotic traits.</title>
        <authorList>
            <person name="Miyauchi S."/>
            <person name="Kiss E."/>
            <person name="Kuo A."/>
            <person name="Drula E."/>
            <person name="Kohler A."/>
            <person name="Sanchez-Garcia M."/>
            <person name="Morin E."/>
            <person name="Andreopoulos B."/>
            <person name="Barry K.W."/>
            <person name="Bonito G."/>
            <person name="Buee M."/>
            <person name="Carver A."/>
            <person name="Chen C."/>
            <person name="Cichocki N."/>
            <person name="Clum A."/>
            <person name="Culley D."/>
            <person name="Crous P.W."/>
            <person name="Fauchery L."/>
            <person name="Girlanda M."/>
            <person name="Hayes R.D."/>
            <person name="Keri Z."/>
            <person name="LaButti K."/>
            <person name="Lipzen A."/>
            <person name="Lombard V."/>
            <person name="Magnuson J."/>
            <person name="Maillard F."/>
            <person name="Murat C."/>
            <person name="Nolan M."/>
            <person name="Ohm R.A."/>
            <person name="Pangilinan J."/>
            <person name="Pereira M.F."/>
            <person name="Perotto S."/>
            <person name="Peter M."/>
            <person name="Pfister S."/>
            <person name="Riley R."/>
            <person name="Sitrit Y."/>
            <person name="Stielow J.B."/>
            <person name="Szollosi G."/>
            <person name="Zifcakova L."/>
            <person name="Stursova M."/>
            <person name="Spatafora J.W."/>
            <person name="Tedersoo L."/>
            <person name="Vaario L.M."/>
            <person name="Yamada A."/>
            <person name="Yan M."/>
            <person name="Wang P."/>
            <person name="Xu J."/>
            <person name="Bruns T."/>
            <person name="Baldrian P."/>
            <person name="Vilgalys R."/>
            <person name="Dunand C."/>
            <person name="Henrissat B."/>
            <person name="Grigoriev I.V."/>
            <person name="Hibbett D."/>
            <person name="Nagy L.G."/>
            <person name="Martin F.M."/>
        </authorList>
    </citation>
    <scope>NUCLEOTIDE SEQUENCE</scope>
    <source>
        <strain evidence="1">BED1</strain>
    </source>
</reference>
<sequence length="151" mass="16401">MELPLSRGGEASVGALGHELSETSLQPTLYGDGFMGWVAVRGDNRGTCWRTALTKEQIVAAGLSRQLSIVVDVSCDTTHPFNPIPIYDINTTFSNPTVPVELGNVVPSLSFSADLFPSLLELPRRQSARVWTDAEKIFKEKVSEAMGVQHA</sequence>
<accession>A0AAD4BE46</accession>
<dbReference type="AlphaFoldDB" id="A0AAD4BE46"/>
<dbReference type="Proteomes" id="UP001194468">
    <property type="component" value="Unassembled WGS sequence"/>
</dbReference>
<keyword evidence="2" id="KW-1185">Reference proteome</keyword>
<reference evidence="1" key="1">
    <citation type="submission" date="2019-10" db="EMBL/GenBank/DDBJ databases">
        <authorList>
            <consortium name="DOE Joint Genome Institute"/>
            <person name="Kuo A."/>
            <person name="Miyauchi S."/>
            <person name="Kiss E."/>
            <person name="Drula E."/>
            <person name="Kohler A."/>
            <person name="Sanchez-Garcia M."/>
            <person name="Andreopoulos B."/>
            <person name="Barry K.W."/>
            <person name="Bonito G."/>
            <person name="Buee M."/>
            <person name="Carver A."/>
            <person name="Chen C."/>
            <person name="Cichocki N."/>
            <person name="Clum A."/>
            <person name="Culley D."/>
            <person name="Crous P.W."/>
            <person name="Fauchery L."/>
            <person name="Girlanda M."/>
            <person name="Hayes R."/>
            <person name="Keri Z."/>
            <person name="LaButti K."/>
            <person name="Lipzen A."/>
            <person name="Lombard V."/>
            <person name="Magnuson J."/>
            <person name="Maillard F."/>
            <person name="Morin E."/>
            <person name="Murat C."/>
            <person name="Nolan M."/>
            <person name="Ohm R."/>
            <person name="Pangilinan J."/>
            <person name="Pereira M."/>
            <person name="Perotto S."/>
            <person name="Peter M."/>
            <person name="Riley R."/>
            <person name="Sitrit Y."/>
            <person name="Stielow B."/>
            <person name="Szollosi G."/>
            <person name="Zifcakova L."/>
            <person name="Stursova M."/>
            <person name="Spatafora J.W."/>
            <person name="Tedersoo L."/>
            <person name="Vaario L.-M."/>
            <person name="Yamada A."/>
            <person name="Yan M."/>
            <person name="Wang P."/>
            <person name="Xu J."/>
            <person name="Bruns T."/>
            <person name="Baldrian P."/>
            <person name="Vilgalys R."/>
            <person name="Henrissat B."/>
            <person name="Grigoriev I.V."/>
            <person name="Hibbett D."/>
            <person name="Nagy L.G."/>
            <person name="Martin F.M."/>
        </authorList>
    </citation>
    <scope>NUCLEOTIDE SEQUENCE</scope>
    <source>
        <strain evidence="1">BED1</strain>
    </source>
</reference>
<comment type="caution">
    <text evidence="1">The sequence shown here is derived from an EMBL/GenBank/DDBJ whole genome shotgun (WGS) entry which is preliminary data.</text>
</comment>
<proteinExistence type="predicted"/>
<dbReference type="EMBL" id="WHUW01000109">
    <property type="protein sequence ID" value="KAF8423945.1"/>
    <property type="molecule type" value="Genomic_DNA"/>
</dbReference>
<dbReference type="Gene3D" id="3.40.50.720">
    <property type="entry name" value="NAD(P)-binding Rossmann-like Domain"/>
    <property type="match status" value="1"/>
</dbReference>
<name>A0AAD4BE46_BOLED</name>
<evidence type="ECO:0000313" key="2">
    <source>
        <dbReference type="Proteomes" id="UP001194468"/>
    </source>
</evidence>